<dbReference type="InterPro" id="IPR029269">
    <property type="entry name" value="Zf-tcix"/>
</dbReference>
<evidence type="ECO:0000259" key="1">
    <source>
        <dbReference type="Pfam" id="PF04054"/>
    </source>
</evidence>
<dbReference type="STRING" id="121845.A0A3Q0ITD9"/>
<evidence type="ECO:0000313" key="3">
    <source>
        <dbReference type="Proteomes" id="UP000079169"/>
    </source>
</evidence>
<dbReference type="PANTHER" id="PTHR13518">
    <property type="entry name" value="PUTATIVE TREBLE-CLEF ZINC-FINGER C2ORF42 FAMILY MEMBER"/>
    <property type="match status" value="1"/>
</dbReference>
<evidence type="ECO:0000313" key="4">
    <source>
        <dbReference type="RefSeq" id="XP_026679537.1"/>
    </source>
</evidence>
<dbReference type="RefSeq" id="XP_026679537.1">
    <property type="nucleotide sequence ID" value="XM_026823736.1"/>
</dbReference>
<dbReference type="Pfam" id="PF14952">
    <property type="entry name" value="zf-tcix"/>
    <property type="match status" value="1"/>
</dbReference>
<dbReference type="InterPro" id="IPR026049">
    <property type="entry name" value="C2orf42"/>
</dbReference>
<name>A0A3Q0ITD9_DIACI</name>
<dbReference type="Pfam" id="PF04054">
    <property type="entry name" value="Not1"/>
    <property type="match status" value="1"/>
</dbReference>
<dbReference type="Gene3D" id="1.25.40.800">
    <property type="match status" value="1"/>
</dbReference>
<evidence type="ECO:0000259" key="2">
    <source>
        <dbReference type="Pfam" id="PF14952"/>
    </source>
</evidence>
<feature type="domain" description="Putative treble-clef zinc-finger" evidence="2">
    <location>
        <begin position="15"/>
        <end position="54"/>
    </location>
</feature>
<sequence length="362" mass="40827">MEPDSKKIKDLLHGLGKATQRGIKKCSKCGTYNGTRGVFCKNVMCDAILKNVDDQNYKALIKACKLITDNNTHIFSVRINDKGTDQRGFVQLPLNNSSEGLCFIDECSKTFGSEILKVHEKETLTEKNSTPCQHIEAAKNCVASATSISLNPMIIDSMDLVPNIKEGLWDLLSDMFSTSGPIVQRISKSMFVVKCKTSSQHPLGYLHLTIFNNVKHKDKPDYRHYCACPVEYKDLSSGSEDLNEKKCVHYYAVICSFASDQKLSQEFAHFMESEQMLTLFVNQYLSQEEDNDQLVAIFNVHPEILATADNVSMSQVRGNSISVCRYLFLNAIANQLRYPNSHTHYFSCLLLGKRDFKTQLTL</sequence>
<reference evidence="4" key="1">
    <citation type="submission" date="2025-08" db="UniProtKB">
        <authorList>
            <consortium name="RefSeq"/>
        </authorList>
    </citation>
    <scope>IDENTIFICATION</scope>
</reference>
<organism evidence="3 4">
    <name type="scientific">Diaphorina citri</name>
    <name type="common">Asian citrus psyllid</name>
    <dbReference type="NCBI Taxonomy" id="121845"/>
    <lineage>
        <taxon>Eukaryota</taxon>
        <taxon>Metazoa</taxon>
        <taxon>Ecdysozoa</taxon>
        <taxon>Arthropoda</taxon>
        <taxon>Hexapoda</taxon>
        <taxon>Insecta</taxon>
        <taxon>Pterygota</taxon>
        <taxon>Neoptera</taxon>
        <taxon>Paraneoptera</taxon>
        <taxon>Hemiptera</taxon>
        <taxon>Sternorrhyncha</taxon>
        <taxon>Psylloidea</taxon>
        <taxon>Psyllidae</taxon>
        <taxon>Diaphorininae</taxon>
        <taxon>Diaphorina</taxon>
    </lineage>
</organism>
<keyword evidence="3" id="KW-1185">Reference proteome</keyword>
<dbReference type="InterPro" id="IPR007196">
    <property type="entry name" value="CCR4-Not_Not1_C"/>
</dbReference>
<dbReference type="KEGG" id="dci:103509391"/>
<dbReference type="AlphaFoldDB" id="A0A3Q0ITD9"/>
<dbReference type="GeneID" id="103509391"/>
<dbReference type="GO" id="GO:0005634">
    <property type="term" value="C:nucleus"/>
    <property type="evidence" value="ECO:0007669"/>
    <property type="project" value="TreeGrafter"/>
</dbReference>
<proteinExistence type="predicted"/>
<protein>
    <submittedName>
        <fullName evidence="4">Uncharacterized protein C2orf42</fullName>
    </submittedName>
</protein>
<gene>
    <name evidence="4" type="primary">LOC103509391</name>
</gene>
<feature type="domain" description="CCR4-Not complex component Not1 C-terminal" evidence="1">
    <location>
        <begin position="277"/>
        <end position="351"/>
    </location>
</feature>
<dbReference type="Proteomes" id="UP000079169">
    <property type="component" value="Unplaced"/>
</dbReference>
<dbReference type="PaxDb" id="121845-A0A3Q0ITD9"/>
<accession>A0A3Q0ITD9</accession>
<dbReference type="PANTHER" id="PTHR13518:SF1">
    <property type="entry name" value="C2ORF42 HOMOLOG"/>
    <property type="match status" value="1"/>
</dbReference>